<dbReference type="PROSITE" id="PS00584">
    <property type="entry name" value="PFKB_KINASES_2"/>
    <property type="match status" value="1"/>
</dbReference>
<dbReference type="GO" id="GO:0008443">
    <property type="term" value="F:phosphofructokinase activity"/>
    <property type="evidence" value="ECO:0007669"/>
    <property type="project" value="TreeGrafter"/>
</dbReference>
<dbReference type="Proteomes" id="UP000294739">
    <property type="component" value="Unassembled WGS sequence"/>
</dbReference>
<gene>
    <name evidence="8" type="ORF">E1269_11745</name>
</gene>
<dbReference type="InterPro" id="IPR002173">
    <property type="entry name" value="Carboh/pur_kinase_PfkB_CS"/>
</dbReference>
<feature type="domain" description="Carbohydrate kinase PfkB" evidence="7">
    <location>
        <begin position="14"/>
        <end position="284"/>
    </location>
</feature>
<evidence type="ECO:0000256" key="2">
    <source>
        <dbReference type="ARBA" id="ARBA00022679"/>
    </source>
</evidence>
<dbReference type="PANTHER" id="PTHR46566">
    <property type="entry name" value="1-PHOSPHOFRUCTOKINASE-RELATED"/>
    <property type="match status" value="1"/>
</dbReference>
<dbReference type="PANTHER" id="PTHR46566:SF5">
    <property type="entry name" value="1-PHOSPHOFRUCTOKINASE"/>
    <property type="match status" value="1"/>
</dbReference>
<dbReference type="PIRSF" id="PIRSF000535">
    <property type="entry name" value="1PFK/6PFK/LacC"/>
    <property type="match status" value="1"/>
</dbReference>
<sequence length="309" mass="30813">MNHVVCVTPNPAADVTYEVAALMPGATHRVRRVLRRPGGKGVNVARVLRALDVPATVVVPVGGPTGEWLVDALRAEHDTGFRVLAVPVAAETRRTVTVVDGSGTATALNEPGRPLTEAEWAGFLAATADALIGAAAMTVSGSLPVGAPADLPARLVALARDAGVPAVVDTSGPPLLAAVEAGPDVVKPNAEELAEIAAGDDALVAARRLVALGARRVVVSRGADGLLGVDADGGWHVPAVPGVAGNPTGAGDAAVAALAHALVAGTAWPYALVDAAALGAAAVLADVAGEVDLAAYHRFLPTLSAERIA</sequence>
<dbReference type="FunCoup" id="A0A4R5DBS4">
    <property type="interactions" value="163"/>
</dbReference>
<evidence type="ECO:0000313" key="8">
    <source>
        <dbReference type="EMBL" id="TDE10367.1"/>
    </source>
</evidence>
<dbReference type="InterPro" id="IPR017583">
    <property type="entry name" value="Tagatose/fructose_Pkinase"/>
</dbReference>
<keyword evidence="5" id="KW-0067">ATP-binding</keyword>
<organism evidence="8 9">
    <name type="scientific">Jiangella asiatica</name>
    <dbReference type="NCBI Taxonomy" id="2530372"/>
    <lineage>
        <taxon>Bacteria</taxon>
        <taxon>Bacillati</taxon>
        <taxon>Actinomycetota</taxon>
        <taxon>Actinomycetes</taxon>
        <taxon>Jiangellales</taxon>
        <taxon>Jiangellaceae</taxon>
        <taxon>Jiangella</taxon>
    </lineage>
</organism>
<evidence type="ECO:0000259" key="7">
    <source>
        <dbReference type="Pfam" id="PF00294"/>
    </source>
</evidence>
<name>A0A4R5DBS4_9ACTN</name>
<accession>A0A4R5DBS4</accession>
<evidence type="ECO:0000256" key="1">
    <source>
        <dbReference type="ARBA" id="ARBA00010688"/>
    </source>
</evidence>
<dbReference type="RefSeq" id="WP_131894607.1">
    <property type="nucleotide sequence ID" value="NZ_SMKZ01000014.1"/>
</dbReference>
<dbReference type="Pfam" id="PF00294">
    <property type="entry name" value="PfkB"/>
    <property type="match status" value="1"/>
</dbReference>
<keyword evidence="3" id="KW-0547">Nucleotide-binding</keyword>
<comment type="caution">
    <text evidence="8">The sequence shown here is derived from an EMBL/GenBank/DDBJ whole genome shotgun (WGS) entry which is preliminary data.</text>
</comment>
<dbReference type="NCBIfam" id="TIGR03168">
    <property type="entry name" value="1-PFK"/>
    <property type="match status" value="1"/>
</dbReference>
<comment type="similarity">
    <text evidence="1">Belongs to the carbohydrate kinase PfkB family.</text>
</comment>
<evidence type="ECO:0000256" key="5">
    <source>
        <dbReference type="ARBA" id="ARBA00022840"/>
    </source>
</evidence>
<dbReference type="InterPro" id="IPR029056">
    <property type="entry name" value="Ribokinase-like"/>
</dbReference>
<dbReference type="GO" id="GO:0005524">
    <property type="term" value="F:ATP binding"/>
    <property type="evidence" value="ECO:0007669"/>
    <property type="project" value="UniProtKB-KW"/>
</dbReference>
<keyword evidence="4 8" id="KW-0418">Kinase</keyword>
<dbReference type="AlphaFoldDB" id="A0A4R5DBS4"/>
<dbReference type="GO" id="GO:0005829">
    <property type="term" value="C:cytosol"/>
    <property type="evidence" value="ECO:0007669"/>
    <property type="project" value="TreeGrafter"/>
</dbReference>
<dbReference type="InParanoid" id="A0A4R5DBS4"/>
<dbReference type="EMBL" id="SMKZ01000014">
    <property type="protein sequence ID" value="TDE10367.1"/>
    <property type="molecule type" value="Genomic_DNA"/>
</dbReference>
<keyword evidence="9" id="KW-1185">Reference proteome</keyword>
<keyword evidence="2 6" id="KW-0808">Transferase</keyword>
<reference evidence="8 9" key="1">
    <citation type="submission" date="2019-03" db="EMBL/GenBank/DDBJ databases">
        <title>Draft genome sequences of novel Actinobacteria.</title>
        <authorList>
            <person name="Sahin N."/>
            <person name="Ay H."/>
            <person name="Saygin H."/>
        </authorList>
    </citation>
    <scope>NUCLEOTIDE SEQUENCE [LARGE SCALE GENOMIC DNA]</scope>
    <source>
        <strain evidence="8 9">5K138</strain>
    </source>
</reference>
<dbReference type="InterPro" id="IPR011611">
    <property type="entry name" value="PfkB_dom"/>
</dbReference>
<evidence type="ECO:0000313" key="9">
    <source>
        <dbReference type="Proteomes" id="UP000294739"/>
    </source>
</evidence>
<evidence type="ECO:0000256" key="4">
    <source>
        <dbReference type="ARBA" id="ARBA00022777"/>
    </source>
</evidence>
<protein>
    <submittedName>
        <fullName evidence="8">1-phosphofructokinase family hexose kinase</fullName>
    </submittedName>
</protein>
<dbReference type="SUPFAM" id="SSF53613">
    <property type="entry name" value="Ribokinase-like"/>
    <property type="match status" value="1"/>
</dbReference>
<proteinExistence type="inferred from homology"/>
<evidence type="ECO:0000256" key="6">
    <source>
        <dbReference type="PIRNR" id="PIRNR000535"/>
    </source>
</evidence>
<dbReference type="OrthoDB" id="9801219at2"/>
<dbReference type="Gene3D" id="3.40.1190.20">
    <property type="match status" value="1"/>
</dbReference>
<evidence type="ECO:0000256" key="3">
    <source>
        <dbReference type="ARBA" id="ARBA00022741"/>
    </source>
</evidence>
<dbReference type="CDD" id="cd01164">
    <property type="entry name" value="FruK_PfkB_like"/>
    <property type="match status" value="1"/>
</dbReference>